<keyword evidence="1" id="KW-1133">Transmembrane helix</keyword>
<keyword evidence="3" id="KW-1185">Reference proteome</keyword>
<dbReference type="EMBL" id="CP075584">
    <property type="protein sequence ID" value="WBM79923.1"/>
    <property type="molecule type" value="Genomic_DNA"/>
</dbReference>
<keyword evidence="1" id="KW-0472">Membrane</keyword>
<dbReference type="RefSeq" id="WP_281534537.1">
    <property type="nucleotide sequence ID" value="NZ_CP075584.1"/>
</dbReference>
<proteinExistence type="predicted"/>
<feature type="transmembrane region" description="Helical" evidence="1">
    <location>
        <begin position="44"/>
        <end position="62"/>
    </location>
</feature>
<feature type="transmembrane region" description="Helical" evidence="1">
    <location>
        <begin position="137"/>
        <end position="157"/>
    </location>
</feature>
<name>A0ABY7NBP1_9MICO</name>
<protein>
    <submittedName>
        <fullName evidence="2">Uncharacterized protein</fullName>
    </submittedName>
</protein>
<reference evidence="2 3" key="1">
    <citation type="submission" date="2021-05" db="EMBL/GenBank/DDBJ databases">
        <authorList>
            <person name="Kumar R."/>
            <person name="Kumar A."/>
            <person name="Mukhia S."/>
        </authorList>
    </citation>
    <scope>NUCLEOTIDE SEQUENCE [LARGE SCALE GENOMIC DNA]</scope>
    <source>
        <strain evidence="2 3">ERMR7:08</strain>
    </source>
</reference>
<organism evidence="2 3">
    <name type="scientific">Cryobacterium breve</name>
    <dbReference type="NCBI Taxonomy" id="1259258"/>
    <lineage>
        <taxon>Bacteria</taxon>
        <taxon>Bacillati</taxon>
        <taxon>Actinomycetota</taxon>
        <taxon>Actinomycetes</taxon>
        <taxon>Micrococcales</taxon>
        <taxon>Microbacteriaceae</taxon>
        <taxon>Cryobacterium</taxon>
    </lineage>
</organism>
<feature type="transmembrane region" description="Helical" evidence="1">
    <location>
        <begin position="12"/>
        <end position="32"/>
    </location>
</feature>
<keyword evidence="1" id="KW-0812">Transmembrane</keyword>
<sequence length="224" mass="23739">MLMRARIHTGLVWVMVLVLAASVVGLAVHWAGWGPAGEVWFEPAVVVSLGLTDLLPVAVCWMAVGRVGLRRPEVLLAATAMTAYIAGDSYRAWVEATTGSIPFPSVGDILYSLFYLLMLAALIVAVRRHVRTLASSVWLDCVVGSLGAAAVLAIPLSPVLDSALTGSSWLATVTAISFPLFDLLLVAAIGGIGALGEGGWDADGCCCSWVCWSLPRRTWSTRCR</sequence>
<gene>
    <name evidence="2" type="ORF">KIV56_17450</name>
</gene>
<dbReference type="Proteomes" id="UP001212421">
    <property type="component" value="Chromosome"/>
</dbReference>
<accession>A0ABY7NBP1</accession>
<feature type="transmembrane region" description="Helical" evidence="1">
    <location>
        <begin position="74"/>
        <end position="93"/>
    </location>
</feature>
<feature type="transmembrane region" description="Helical" evidence="1">
    <location>
        <begin position="169"/>
        <end position="192"/>
    </location>
</feature>
<feature type="transmembrane region" description="Helical" evidence="1">
    <location>
        <begin position="105"/>
        <end position="125"/>
    </location>
</feature>
<evidence type="ECO:0000313" key="3">
    <source>
        <dbReference type="Proteomes" id="UP001212421"/>
    </source>
</evidence>
<evidence type="ECO:0000313" key="2">
    <source>
        <dbReference type="EMBL" id="WBM79923.1"/>
    </source>
</evidence>
<evidence type="ECO:0000256" key="1">
    <source>
        <dbReference type="SAM" id="Phobius"/>
    </source>
</evidence>